<dbReference type="AlphaFoldDB" id="A0A517SDD5"/>
<dbReference type="KEGG" id="ccos:Pan44_21690"/>
<name>A0A517SDD5_9PLAN</name>
<dbReference type="Pfam" id="PF13646">
    <property type="entry name" value="HEAT_2"/>
    <property type="match status" value="1"/>
</dbReference>
<dbReference type="SUPFAM" id="SSF48371">
    <property type="entry name" value="ARM repeat"/>
    <property type="match status" value="1"/>
</dbReference>
<dbReference type="Proteomes" id="UP000315700">
    <property type="component" value="Chromosome"/>
</dbReference>
<keyword evidence="2" id="KW-1185">Reference proteome</keyword>
<dbReference type="Gene3D" id="1.25.10.10">
    <property type="entry name" value="Leucine-rich Repeat Variant"/>
    <property type="match status" value="1"/>
</dbReference>
<dbReference type="RefSeq" id="WP_197454004.1">
    <property type="nucleotide sequence ID" value="NZ_CP036271.1"/>
</dbReference>
<protein>
    <recommendedName>
        <fullName evidence="3">HEAT repeat domain-containing protein</fullName>
    </recommendedName>
</protein>
<organism evidence="1 2">
    <name type="scientific">Caulifigura coniformis</name>
    <dbReference type="NCBI Taxonomy" id="2527983"/>
    <lineage>
        <taxon>Bacteria</taxon>
        <taxon>Pseudomonadati</taxon>
        <taxon>Planctomycetota</taxon>
        <taxon>Planctomycetia</taxon>
        <taxon>Planctomycetales</taxon>
        <taxon>Planctomycetaceae</taxon>
        <taxon>Caulifigura</taxon>
    </lineage>
</organism>
<accession>A0A517SDD5</accession>
<proteinExistence type="predicted"/>
<evidence type="ECO:0000313" key="1">
    <source>
        <dbReference type="EMBL" id="QDT54142.1"/>
    </source>
</evidence>
<sequence>MDRRYAVPAVAVSVLLLAGREACADLARLKNGGEVRGAFVGESIRNQPLTMETLLGGRIVLPAEAVESSARRRPEVEEYVTRSRSIPKTVEAHWELAEWCKAQQLTSQREEQLEALLELDPTHTLAHRGLDHVLHQGEWMTRDESMRAQGYIKHKGKYLTRQEIDLLEKTTAQRQAEQAWYPRVRLWKGWVLGSHQGRQMDGLSNLRSIDDEDAIPALEDFLSDVPQIALRQLYIERLSAMRGVKPVACLVRSSLRDVDSQIRQAAFEGLAADQREAAIPYYIEALTDAQNPVVNRAAIALGGIGDFRVVPALTRALVTSHKISYDAPVQDNVSLGRTSDGRYSIGGQSGVALPPNIELLLRTGQLPYGVQVVNPQGIKTRRVSVRVNVRNEDVLASLQKLTQQDFGYDENAWQLYWDAYRSGKGKL</sequence>
<dbReference type="InterPro" id="IPR011989">
    <property type="entry name" value="ARM-like"/>
</dbReference>
<evidence type="ECO:0008006" key="3">
    <source>
        <dbReference type="Google" id="ProtNLM"/>
    </source>
</evidence>
<dbReference type="InParanoid" id="A0A517SDD5"/>
<evidence type="ECO:0000313" key="2">
    <source>
        <dbReference type="Proteomes" id="UP000315700"/>
    </source>
</evidence>
<dbReference type="InterPro" id="IPR016024">
    <property type="entry name" value="ARM-type_fold"/>
</dbReference>
<gene>
    <name evidence="1" type="ORF">Pan44_21690</name>
</gene>
<dbReference type="EMBL" id="CP036271">
    <property type="protein sequence ID" value="QDT54142.1"/>
    <property type="molecule type" value="Genomic_DNA"/>
</dbReference>
<reference evidence="1 2" key="1">
    <citation type="submission" date="2019-02" db="EMBL/GenBank/DDBJ databases">
        <title>Deep-cultivation of Planctomycetes and their phenomic and genomic characterization uncovers novel biology.</title>
        <authorList>
            <person name="Wiegand S."/>
            <person name="Jogler M."/>
            <person name="Boedeker C."/>
            <person name="Pinto D."/>
            <person name="Vollmers J."/>
            <person name="Rivas-Marin E."/>
            <person name="Kohn T."/>
            <person name="Peeters S.H."/>
            <person name="Heuer A."/>
            <person name="Rast P."/>
            <person name="Oberbeckmann S."/>
            <person name="Bunk B."/>
            <person name="Jeske O."/>
            <person name="Meyerdierks A."/>
            <person name="Storesund J.E."/>
            <person name="Kallscheuer N."/>
            <person name="Luecker S."/>
            <person name="Lage O.M."/>
            <person name="Pohl T."/>
            <person name="Merkel B.J."/>
            <person name="Hornburger P."/>
            <person name="Mueller R.-W."/>
            <person name="Bruemmer F."/>
            <person name="Labrenz M."/>
            <person name="Spormann A.M."/>
            <person name="Op den Camp H."/>
            <person name="Overmann J."/>
            <person name="Amann R."/>
            <person name="Jetten M.S.M."/>
            <person name="Mascher T."/>
            <person name="Medema M.H."/>
            <person name="Devos D.P."/>
            <person name="Kaster A.-K."/>
            <person name="Ovreas L."/>
            <person name="Rohde M."/>
            <person name="Galperin M.Y."/>
            <person name="Jogler C."/>
        </authorList>
    </citation>
    <scope>NUCLEOTIDE SEQUENCE [LARGE SCALE GENOMIC DNA]</scope>
    <source>
        <strain evidence="1 2">Pan44</strain>
    </source>
</reference>